<evidence type="ECO:0008006" key="4">
    <source>
        <dbReference type="Google" id="ProtNLM"/>
    </source>
</evidence>
<gene>
    <name evidence="2" type="ORF">WKV44_02220</name>
</gene>
<comment type="caution">
    <text evidence="2">The sequence shown here is derived from an EMBL/GenBank/DDBJ whole genome shotgun (WGS) entry which is preliminary data.</text>
</comment>
<dbReference type="RefSeq" id="WP_420068800.1">
    <property type="nucleotide sequence ID" value="NZ_JBCHKQ010000001.1"/>
</dbReference>
<proteinExistence type="predicted"/>
<reference evidence="2 3" key="1">
    <citation type="submission" date="2024-03" db="EMBL/GenBank/DDBJ databases">
        <title>Ignisphaera cupida sp. nov., a hyperthermophilic hydrolytic archaeon from a hot spring of Kamchatka, and proposal of Ignisphaeraceae fam. nov.</title>
        <authorList>
            <person name="Podosokorskaya O.A."/>
            <person name="Elcheninov A.G."/>
            <person name="Maltseva A.I."/>
            <person name="Zayulina K.S."/>
            <person name="Novikov A."/>
            <person name="Merkel A.Y."/>
        </authorList>
    </citation>
    <scope>NUCLEOTIDE SEQUENCE [LARGE SCALE GENOMIC DNA]</scope>
    <source>
        <strain evidence="2 3">38H-sp</strain>
    </source>
</reference>
<feature type="region of interest" description="Disordered" evidence="1">
    <location>
        <begin position="1319"/>
        <end position="1345"/>
    </location>
</feature>
<evidence type="ECO:0000256" key="1">
    <source>
        <dbReference type="SAM" id="MobiDB-lite"/>
    </source>
</evidence>
<feature type="compositionally biased region" description="Pro residues" evidence="1">
    <location>
        <begin position="1328"/>
        <end position="1344"/>
    </location>
</feature>
<sequence length="1566" mass="168460">MYKAINRRVVVILLILFALTGCDMLNPGLGPDVDMSPPVLSVSSPFYMQNVSRNFTIKGTVKDDTFVSLLIIEIEGAPCVWKHSDTGWEFSSDNSVWKPVSGTWTSGTDGMILWSVDISLPDSVTGEIVLMLKAQDSAGNMGAVSVEKRTVISDTTAPSVYVTYPELFSGTSEEADAHYSSYVLENVSYIAELFNGDIVIKGYQDENSRLGRLEVELADAEGTIYWQKNYTDSASLRNFTVNIPASELSSITTKTVLQVVINSYDAAGNSDKRSHGWLCYWPDADRPWVTVPGDSNPIPSVSVYPQQTLEGQAFDDDGLAFVNIYIEENISGWQEVSHVEITANELNKASSYTWQVSAPQESGTYRIRAVASDINGVSGNEKTAYFSVEDISSPRITVETPVADSPMLGDANGDVIFSGYADDDSGVAMLRIVWINPEEYDSSLLSYLNKSYSGWDSPGTDAKGNKVFDISSLGAAQYDGNGRFKRDFSLTLNLFSDIGISPSTPLSNQTFVLRAVDDNNKASTLKYVVAGDNIPPSVRITGVTVKHSDSTTENYTISDSLVLPAFSPGDQLRLKGTWSDNSTDIWADKSKIGEINLDCDGQVIGVTRNFDGSWQSDYISAPTKSIISVQAEIKDMGGNIASDTKTIRVESNVPELVRITSPNDSGRYKAGDIVDIYLEFNKTVSFSGGSNEPVLILNNGAYAYYYQGNNSNRISFRYTVQPGDDVSTLDVSSISISGSNNFADDTGTMVDISVLPSGINSLSGGKIITIDTIQPYITGVRILSPSSAYKAGDTVIIAADLSEPVVVDNNPALTLSSGLSALAVYSSNQGSYLRFSYIVAQGENAEKLTVSSITSVSSIKDLAGNPLSSVLPSGGEMDRDVIIDTDIPIVPSVDGITDGTTYYGAVTFTVTGAEPDAVIQYSINNGITWITGSAGSIAVNGSYEIVVRQIDKAGNISSNSNPVSITIDSGSLLTRISSSMADGIYKEGDKIEISLNFRKALYITSSIKPYLILNTTPQRTAVYKSGSGTNSFIFEYSVQEGDTVPDVLDVDSIAFNTSVITDSLSSSENLSQWIDLASLSSDNRLSGQKDFFLLTSPPQLQSCQLMGSLLTLSFDRNIYKGSGNITITQDDAGLKVPVLLSPSEYSEIASIAPTLASIYKLATNGASDNGTPLLDAVYVLDFSLSPDDPSIVSAYKTAGLHKISIPVNSSYVSISGSTMKISLEGSYSLPVKGASYTVEIDGGLVYDQVSHINLPATAGTIELAGVEKPVIRVNRRSESLSEGALAVVAAQPLVASVKMDSLTPGAAIHYTLSEATYNPAPVANPNSPNLPPQPAAGPTEPPVPTGLSTLYTGSLTVGSSADTLQGYKSWIKAVAIKGTDVSEVANEVAFKSVVSFIYDGGRADAIPDYTGSQLYDSSGTPVVNDSMLPESMWLRGSDDIAGPPTVPGLPLSWDNYDYDGVRLMTQLSSSPQEWYWISWEIVTTTYIGLLWGTTPDTTEEAARGPWRWGWHKNAYVPFRSYYPLFPGESRRLQSSLYATIDGQGRGEYIFARPGDGITFIRDYLRE</sequence>
<dbReference type="InterPro" id="IPR013783">
    <property type="entry name" value="Ig-like_fold"/>
</dbReference>
<name>A0ABU9U9K2_9SPIR</name>
<evidence type="ECO:0000313" key="2">
    <source>
        <dbReference type="EMBL" id="MEM5947351.1"/>
    </source>
</evidence>
<protein>
    <recommendedName>
        <fullName evidence="4">Ig-like domain-containing protein</fullName>
    </recommendedName>
</protein>
<dbReference type="PROSITE" id="PS51257">
    <property type="entry name" value="PROKAR_LIPOPROTEIN"/>
    <property type="match status" value="1"/>
</dbReference>
<keyword evidence="3" id="KW-1185">Reference proteome</keyword>
<dbReference type="EMBL" id="JBCHKQ010000001">
    <property type="protein sequence ID" value="MEM5947351.1"/>
    <property type="molecule type" value="Genomic_DNA"/>
</dbReference>
<evidence type="ECO:0000313" key="3">
    <source>
        <dbReference type="Proteomes" id="UP001466331"/>
    </source>
</evidence>
<dbReference type="Gene3D" id="2.60.40.10">
    <property type="entry name" value="Immunoglobulins"/>
    <property type="match status" value="1"/>
</dbReference>
<accession>A0ABU9U9K2</accession>
<dbReference type="Proteomes" id="UP001466331">
    <property type="component" value="Unassembled WGS sequence"/>
</dbReference>
<organism evidence="2 3">
    <name type="scientific">Rarispira pelagica</name>
    <dbReference type="NCBI Taxonomy" id="3141764"/>
    <lineage>
        <taxon>Bacteria</taxon>
        <taxon>Pseudomonadati</taxon>
        <taxon>Spirochaetota</taxon>
        <taxon>Spirochaetia</taxon>
        <taxon>Winmispirales</taxon>
        <taxon>Winmispiraceae</taxon>
        <taxon>Rarispira</taxon>
    </lineage>
</organism>